<evidence type="ECO:0000256" key="1">
    <source>
        <dbReference type="SAM" id="Phobius"/>
    </source>
</evidence>
<gene>
    <name evidence="2" type="ORF">LYNGBM3L_11230</name>
</gene>
<keyword evidence="1" id="KW-1133">Transmembrane helix</keyword>
<dbReference type="HOGENOM" id="CLU_3009338_0_0_3"/>
<reference evidence="3" key="1">
    <citation type="journal article" date="2011" name="Proc. Natl. Acad. Sci. U.S.A.">
        <title>Genomic insights into the physiology and ecology of the marine filamentous cyanobacterium Lyngbya majuscula.</title>
        <authorList>
            <person name="Jones A.C."/>
            <person name="Monroe E.A."/>
            <person name="Podell S."/>
            <person name="Hess W.R."/>
            <person name="Klages S."/>
            <person name="Esquenazi E."/>
            <person name="Niessen S."/>
            <person name="Hoover H."/>
            <person name="Rothmann M."/>
            <person name="Lasken R.S."/>
            <person name="Yates J.R.III."/>
            <person name="Reinhardt R."/>
            <person name="Kube M."/>
            <person name="Burkart M.D."/>
            <person name="Allen E.E."/>
            <person name="Dorrestein P.C."/>
            <person name="Gerwick W.H."/>
            <person name="Gerwick L."/>
        </authorList>
    </citation>
    <scope>NUCLEOTIDE SEQUENCE [LARGE SCALE GENOMIC DNA]</scope>
    <source>
        <strain evidence="3">3L</strain>
    </source>
</reference>
<name>F4XKC0_9CYAN</name>
<keyword evidence="1" id="KW-0812">Transmembrane</keyword>
<keyword evidence="1" id="KW-0472">Membrane</keyword>
<accession>F4XKC0</accession>
<proteinExistence type="predicted"/>
<dbReference type="EMBL" id="GL890825">
    <property type="protein sequence ID" value="EGJ35079.1"/>
    <property type="molecule type" value="Genomic_DNA"/>
</dbReference>
<dbReference type="AlphaFoldDB" id="F4XKC0"/>
<evidence type="ECO:0000313" key="2">
    <source>
        <dbReference type="EMBL" id="EGJ35079.1"/>
    </source>
</evidence>
<feature type="transmembrane region" description="Helical" evidence="1">
    <location>
        <begin position="12"/>
        <end position="32"/>
    </location>
</feature>
<sequence length="56" mass="6658">MVIFLQLMIPFWSTLTSYIAFKAILIAKNILIMEKFCLISSRLFKNLFWQLFAILN</sequence>
<organism evidence="2 3">
    <name type="scientific">Moorena producens 3L</name>
    <dbReference type="NCBI Taxonomy" id="489825"/>
    <lineage>
        <taxon>Bacteria</taxon>
        <taxon>Bacillati</taxon>
        <taxon>Cyanobacteriota</taxon>
        <taxon>Cyanophyceae</taxon>
        <taxon>Coleofasciculales</taxon>
        <taxon>Coleofasciculaceae</taxon>
        <taxon>Moorena</taxon>
    </lineage>
</organism>
<protein>
    <submittedName>
        <fullName evidence="2">Uncharacterized protein</fullName>
    </submittedName>
</protein>
<evidence type="ECO:0000313" key="3">
    <source>
        <dbReference type="Proteomes" id="UP000003959"/>
    </source>
</evidence>
<dbReference type="Proteomes" id="UP000003959">
    <property type="component" value="Unassembled WGS sequence"/>
</dbReference>
<keyword evidence="3" id="KW-1185">Reference proteome</keyword>